<dbReference type="InterPro" id="IPR003661">
    <property type="entry name" value="HisK_dim/P_dom"/>
</dbReference>
<dbReference type="GO" id="GO:0006355">
    <property type="term" value="P:regulation of DNA-templated transcription"/>
    <property type="evidence" value="ECO:0007669"/>
    <property type="project" value="InterPro"/>
</dbReference>
<name>A0A6I3SKI1_HELMO</name>
<dbReference type="PANTHER" id="PTHR43304">
    <property type="entry name" value="PHYTOCHROME-LIKE PROTEIN CPH1"/>
    <property type="match status" value="1"/>
</dbReference>
<dbReference type="Pfam" id="PF02518">
    <property type="entry name" value="HATPase_c"/>
    <property type="match status" value="1"/>
</dbReference>
<dbReference type="Gene3D" id="1.10.287.130">
    <property type="match status" value="1"/>
</dbReference>
<keyword evidence="3" id="KW-0597">Phosphoprotein</keyword>
<dbReference type="InterPro" id="IPR036890">
    <property type="entry name" value="HATPase_C_sf"/>
</dbReference>
<feature type="domain" description="PAS" evidence="9">
    <location>
        <begin position="266"/>
        <end position="336"/>
    </location>
</feature>
<dbReference type="NCBIfam" id="TIGR00229">
    <property type="entry name" value="sensory_box"/>
    <property type="match status" value="3"/>
</dbReference>
<dbReference type="Gene3D" id="3.30.450.20">
    <property type="entry name" value="PAS domain"/>
    <property type="match status" value="3"/>
</dbReference>
<comment type="caution">
    <text evidence="11">The sequence shown here is derived from an EMBL/GenBank/DDBJ whole genome shotgun (WGS) entry which is preliminary data.</text>
</comment>
<evidence type="ECO:0000256" key="3">
    <source>
        <dbReference type="ARBA" id="ARBA00022553"/>
    </source>
</evidence>
<dbReference type="Pfam" id="PF00989">
    <property type="entry name" value="PAS"/>
    <property type="match status" value="1"/>
</dbReference>
<dbReference type="EMBL" id="WNKU01000011">
    <property type="protein sequence ID" value="MTV49444.1"/>
    <property type="molecule type" value="Genomic_DNA"/>
</dbReference>
<dbReference type="InterPro" id="IPR001610">
    <property type="entry name" value="PAC"/>
</dbReference>
<dbReference type="InterPro" id="IPR003594">
    <property type="entry name" value="HATPase_dom"/>
</dbReference>
<dbReference type="FunFam" id="3.30.450.20:FF:000099">
    <property type="entry name" value="Sensory box sensor histidine kinase"/>
    <property type="match status" value="1"/>
</dbReference>
<evidence type="ECO:0000256" key="6">
    <source>
        <dbReference type="ARBA" id="ARBA00023012"/>
    </source>
</evidence>
<dbReference type="Proteomes" id="UP000430670">
    <property type="component" value="Unassembled WGS sequence"/>
</dbReference>
<evidence type="ECO:0000256" key="1">
    <source>
        <dbReference type="ARBA" id="ARBA00000085"/>
    </source>
</evidence>
<organism evidence="11 12">
    <name type="scientific">Heliobacterium mobile</name>
    <name type="common">Heliobacillus mobilis</name>
    <dbReference type="NCBI Taxonomy" id="28064"/>
    <lineage>
        <taxon>Bacteria</taxon>
        <taxon>Bacillati</taxon>
        <taxon>Bacillota</taxon>
        <taxon>Clostridia</taxon>
        <taxon>Eubacteriales</taxon>
        <taxon>Heliobacteriaceae</taxon>
        <taxon>Heliobacterium</taxon>
    </lineage>
</organism>
<evidence type="ECO:0000256" key="2">
    <source>
        <dbReference type="ARBA" id="ARBA00012438"/>
    </source>
</evidence>
<accession>A0A6I3SKI1</accession>
<evidence type="ECO:0000313" key="11">
    <source>
        <dbReference type="EMBL" id="MTV49444.1"/>
    </source>
</evidence>
<dbReference type="PROSITE" id="PS50109">
    <property type="entry name" value="HIS_KIN"/>
    <property type="match status" value="1"/>
</dbReference>
<dbReference type="SMART" id="SM00388">
    <property type="entry name" value="HisKA"/>
    <property type="match status" value="1"/>
</dbReference>
<evidence type="ECO:0000313" key="12">
    <source>
        <dbReference type="Proteomes" id="UP000430670"/>
    </source>
</evidence>
<feature type="domain" description="PAC" evidence="10">
    <location>
        <begin position="337"/>
        <end position="387"/>
    </location>
</feature>
<dbReference type="PROSITE" id="PS50113">
    <property type="entry name" value="PAC"/>
    <property type="match status" value="2"/>
</dbReference>
<dbReference type="PRINTS" id="PR00344">
    <property type="entry name" value="BCTRLSENSOR"/>
</dbReference>
<keyword evidence="6" id="KW-0902">Two-component regulatory system</keyword>
<feature type="compositionally biased region" description="Basic and acidic residues" evidence="7">
    <location>
        <begin position="1"/>
        <end position="14"/>
    </location>
</feature>
<dbReference type="SMART" id="SM00091">
    <property type="entry name" value="PAS"/>
    <property type="match status" value="3"/>
</dbReference>
<dbReference type="SMART" id="SM00387">
    <property type="entry name" value="HATPase_c"/>
    <property type="match status" value="1"/>
</dbReference>
<evidence type="ECO:0000259" key="9">
    <source>
        <dbReference type="PROSITE" id="PS50112"/>
    </source>
</evidence>
<dbReference type="SUPFAM" id="SSF47384">
    <property type="entry name" value="Homodimeric domain of signal transducing histidine kinase"/>
    <property type="match status" value="1"/>
</dbReference>
<comment type="catalytic activity">
    <reaction evidence="1">
        <text>ATP + protein L-histidine = ADP + protein N-phospho-L-histidine.</text>
        <dbReference type="EC" id="2.7.13.3"/>
    </reaction>
</comment>
<dbReference type="Pfam" id="PF00512">
    <property type="entry name" value="HisKA"/>
    <property type="match status" value="1"/>
</dbReference>
<dbReference type="CDD" id="cd00082">
    <property type="entry name" value="HisKA"/>
    <property type="match status" value="1"/>
</dbReference>
<dbReference type="InterPro" id="IPR000700">
    <property type="entry name" value="PAS-assoc_C"/>
</dbReference>
<dbReference type="PANTHER" id="PTHR43304:SF1">
    <property type="entry name" value="PAC DOMAIN-CONTAINING PROTEIN"/>
    <property type="match status" value="1"/>
</dbReference>
<dbReference type="Pfam" id="PF08447">
    <property type="entry name" value="PAS_3"/>
    <property type="match status" value="1"/>
</dbReference>
<feature type="domain" description="PAC" evidence="10">
    <location>
        <begin position="217"/>
        <end position="269"/>
    </location>
</feature>
<dbReference type="AlphaFoldDB" id="A0A6I3SKI1"/>
<dbReference type="InterPro" id="IPR013655">
    <property type="entry name" value="PAS_fold_3"/>
</dbReference>
<evidence type="ECO:0000259" key="8">
    <source>
        <dbReference type="PROSITE" id="PS50109"/>
    </source>
</evidence>
<evidence type="ECO:0000256" key="5">
    <source>
        <dbReference type="ARBA" id="ARBA00022777"/>
    </source>
</evidence>
<reference evidence="11 12" key="1">
    <citation type="submission" date="2019-11" db="EMBL/GenBank/DDBJ databases">
        <title>Whole-genome sequence of a the green, strictly anaerobic photosynthetic bacterium Heliobacillus mobilis DSM 6151.</title>
        <authorList>
            <person name="Kyndt J.A."/>
            <person name="Meyer T.E."/>
        </authorList>
    </citation>
    <scope>NUCLEOTIDE SEQUENCE [LARGE SCALE GENOMIC DNA]</scope>
    <source>
        <strain evidence="11 12">DSM 6151</strain>
    </source>
</reference>
<dbReference type="GO" id="GO:0000155">
    <property type="term" value="F:phosphorelay sensor kinase activity"/>
    <property type="evidence" value="ECO:0007669"/>
    <property type="project" value="InterPro"/>
</dbReference>
<dbReference type="Pfam" id="PF13426">
    <property type="entry name" value="PAS_9"/>
    <property type="match status" value="1"/>
</dbReference>
<dbReference type="InterPro" id="IPR036097">
    <property type="entry name" value="HisK_dim/P_sf"/>
</dbReference>
<feature type="domain" description="Histidine kinase" evidence="8">
    <location>
        <begin position="407"/>
        <end position="635"/>
    </location>
</feature>
<gene>
    <name evidence="11" type="ORF">GJ688_10695</name>
</gene>
<proteinExistence type="predicted"/>
<dbReference type="SMART" id="SM00086">
    <property type="entry name" value="PAC"/>
    <property type="match status" value="3"/>
</dbReference>
<dbReference type="InterPro" id="IPR013767">
    <property type="entry name" value="PAS_fold"/>
</dbReference>
<dbReference type="InterPro" id="IPR004358">
    <property type="entry name" value="Sig_transdc_His_kin-like_C"/>
</dbReference>
<dbReference type="SUPFAM" id="SSF55785">
    <property type="entry name" value="PYP-like sensor domain (PAS domain)"/>
    <property type="match status" value="3"/>
</dbReference>
<dbReference type="PROSITE" id="PS50112">
    <property type="entry name" value="PAS"/>
    <property type="match status" value="2"/>
</dbReference>
<keyword evidence="5" id="KW-0418">Kinase</keyword>
<evidence type="ECO:0000256" key="7">
    <source>
        <dbReference type="SAM" id="MobiDB-lite"/>
    </source>
</evidence>
<dbReference type="EC" id="2.7.13.3" evidence="2"/>
<dbReference type="InterPro" id="IPR052162">
    <property type="entry name" value="Sensor_kinase/Photoreceptor"/>
</dbReference>
<dbReference type="Gene3D" id="3.30.565.10">
    <property type="entry name" value="Histidine kinase-like ATPase, C-terminal domain"/>
    <property type="match status" value="1"/>
</dbReference>
<evidence type="ECO:0000259" key="10">
    <source>
        <dbReference type="PROSITE" id="PS50113"/>
    </source>
</evidence>
<feature type="region of interest" description="Disordered" evidence="7">
    <location>
        <begin position="1"/>
        <end position="20"/>
    </location>
</feature>
<dbReference type="InterPro" id="IPR035965">
    <property type="entry name" value="PAS-like_dom_sf"/>
</dbReference>
<dbReference type="SUPFAM" id="SSF55874">
    <property type="entry name" value="ATPase domain of HSP90 chaperone/DNA topoisomerase II/histidine kinase"/>
    <property type="match status" value="1"/>
</dbReference>
<dbReference type="CDD" id="cd00130">
    <property type="entry name" value="PAS"/>
    <property type="match status" value="3"/>
</dbReference>
<sequence>MGDRNSVDSKRMKPSDNTSLGGKVFEYSPDGIVLFDEGGRILSVNRAAGKMFQHNPEVLCGKDVSCLLSEPYQQQLKKYIDYLLKMGDSEYFGNTIEAMGRRGDESEIAIEFTLAVLPEEKNHFICTIRDVSERKWLRGVLDQAFDFCIRLFDEFPAMIWRSGTDGKSDYFNRGWLQFTGRTVEQEKGDGWSEGIYSEDRDRCIQTYLSAFERREAFQMEYRLRGHDGQYRWIVDIGRPFCDFDGQFAGYIGYCFDITERKEAEVVLQRYQLLSERARDILLFVNSDGKIIDVNRAAEKAYGYDRSEFLELYIHQLRQPGEHELIQRQLEEAMAKGCLFETIHRRKDGSLFPVEVNTVSAIIGEEKMVFSVVRDLTERKQADARMVEARERASRAERMASLGTMAAGIAHEINQPLNSLKVTADSMLYWHKKGKTVEVSKLIDNIQKISSQAGRINEIITHIRSFVHSEQKEQLVACDLNGAVEGALSLLGSQLSSHGIDVQIVSAPQLPPLQAVANRLEELIINLLVNAMHALDVSDQKSKMVRISTRAGATLRDGETKRNTVELEISDNGSGIPEELHGRVFEPFFTTKPAGEGMGLGLSIAHSIVTSFQGHIQVKTNDENGATFTVIFPSMEETVVLDR</sequence>
<protein>
    <recommendedName>
        <fullName evidence="2">histidine kinase</fullName>
        <ecNumber evidence="2">2.7.13.3</ecNumber>
    </recommendedName>
</protein>
<keyword evidence="4" id="KW-0808">Transferase</keyword>
<evidence type="ECO:0000256" key="4">
    <source>
        <dbReference type="ARBA" id="ARBA00022679"/>
    </source>
</evidence>
<keyword evidence="12" id="KW-1185">Reference proteome</keyword>
<dbReference type="InterPro" id="IPR000014">
    <property type="entry name" value="PAS"/>
</dbReference>
<feature type="domain" description="PAS" evidence="9">
    <location>
        <begin position="23"/>
        <end position="87"/>
    </location>
</feature>
<dbReference type="InterPro" id="IPR005467">
    <property type="entry name" value="His_kinase_dom"/>
</dbReference>